<evidence type="ECO:0000256" key="2">
    <source>
        <dbReference type="ARBA" id="ARBA00008684"/>
    </source>
</evidence>
<evidence type="ECO:0000313" key="24">
    <source>
        <dbReference type="EMBL" id="KCW86245.1"/>
    </source>
</evidence>
<gene>
    <name evidence="24" type="ORF">EUGRSUZ_B02933</name>
</gene>
<evidence type="ECO:0000256" key="12">
    <source>
        <dbReference type="ARBA" id="ARBA00022741"/>
    </source>
</evidence>
<comment type="catalytic activity">
    <reaction evidence="20">
        <text>L-seryl-[protein] + ATP = O-phospho-L-seryl-[protein] + ADP + H(+)</text>
        <dbReference type="Rhea" id="RHEA:17989"/>
        <dbReference type="Rhea" id="RHEA-COMP:9863"/>
        <dbReference type="Rhea" id="RHEA-COMP:11604"/>
        <dbReference type="ChEBI" id="CHEBI:15378"/>
        <dbReference type="ChEBI" id="CHEBI:29999"/>
        <dbReference type="ChEBI" id="CHEBI:30616"/>
        <dbReference type="ChEBI" id="CHEBI:83421"/>
        <dbReference type="ChEBI" id="CHEBI:456216"/>
        <dbReference type="EC" id="2.7.11.1"/>
    </reaction>
</comment>
<evidence type="ECO:0000256" key="7">
    <source>
        <dbReference type="ARBA" id="ARBA00022614"/>
    </source>
</evidence>
<keyword evidence="13" id="KW-0418">Kinase</keyword>
<keyword evidence="11" id="KW-0677">Repeat</keyword>
<feature type="transmembrane region" description="Helical" evidence="22">
    <location>
        <begin position="748"/>
        <end position="769"/>
    </location>
</feature>
<evidence type="ECO:0000256" key="10">
    <source>
        <dbReference type="ARBA" id="ARBA00022729"/>
    </source>
</evidence>
<keyword evidence="15 22" id="KW-1133">Transmembrane helix</keyword>
<keyword evidence="17" id="KW-0675">Receptor</keyword>
<feature type="domain" description="Protein kinase" evidence="23">
    <location>
        <begin position="1"/>
        <end position="235"/>
    </location>
</feature>
<evidence type="ECO:0000256" key="16">
    <source>
        <dbReference type="ARBA" id="ARBA00023136"/>
    </source>
</evidence>
<keyword evidence="9 22" id="KW-0812">Transmembrane</keyword>
<keyword evidence="14 21" id="KW-0067">ATP-binding</keyword>
<dbReference type="Pfam" id="PF00069">
    <property type="entry name" value="Pkinase"/>
    <property type="match status" value="1"/>
</dbReference>
<evidence type="ECO:0000256" key="20">
    <source>
        <dbReference type="ARBA" id="ARBA00048679"/>
    </source>
</evidence>
<dbReference type="OMA" id="VELISIW"/>
<dbReference type="GO" id="GO:0004674">
    <property type="term" value="F:protein serine/threonine kinase activity"/>
    <property type="evidence" value="ECO:0007669"/>
    <property type="project" value="UniProtKB-KW"/>
</dbReference>
<evidence type="ECO:0000256" key="19">
    <source>
        <dbReference type="ARBA" id="ARBA00047899"/>
    </source>
</evidence>
<dbReference type="Gene3D" id="3.30.200.20">
    <property type="entry name" value="Phosphorylase Kinase, domain 1"/>
    <property type="match status" value="1"/>
</dbReference>
<keyword evidence="8" id="KW-0808">Transferase</keyword>
<reference evidence="24" key="1">
    <citation type="submission" date="2013-07" db="EMBL/GenBank/DDBJ databases">
        <title>The genome of Eucalyptus grandis.</title>
        <authorList>
            <person name="Schmutz J."/>
            <person name="Hayes R."/>
            <person name="Myburg A."/>
            <person name="Tuskan G."/>
            <person name="Grattapaglia D."/>
            <person name="Rokhsar D.S."/>
        </authorList>
    </citation>
    <scope>NUCLEOTIDE SEQUENCE</scope>
    <source>
        <tissue evidence="24">Leaf extractions</tissue>
    </source>
</reference>
<dbReference type="FunFam" id="1.10.510.10:FF:000358">
    <property type="entry name" value="Putative leucine-rich repeat receptor-like serine/threonine-protein kinase"/>
    <property type="match status" value="2"/>
</dbReference>
<dbReference type="Gene3D" id="1.10.510.10">
    <property type="entry name" value="Transferase(Phosphotransferase) domain 1"/>
    <property type="match status" value="2"/>
</dbReference>
<dbReference type="SMART" id="SM00220">
    <property type="entry name" value="S_TKc"/>
    <property type="match status" value="1"/>
</dbReference>
<dbReference type="InterPro" id="IPR051809">
    <property type="entry name" value="Plant_receptor-like_S/T_kinase"/>
</dbReference>
<dbReference type="PROSITE" id="PS50011">
    <property type="entry name" value="PROTEIN_KINASE_DOM"/>
    <property type="match status" value="2"/>
</dbReference>
<feature type="binding site" evidence="21">
    <location>
        <position position="827"/>
    </location>
    <ligand>
        <name>ATP</name>
        <dbReference type="ChEBI" id="CHEBI:30616"/>
    </ligand>
</feature>
<evidence type="ECO:0000256" key="5">
    <source>
        <dbReference type="ARBA" id="ARBA00022527"/>
    </source>
</evidence>
<dbReference type="InterPro" id="IPR013210">
    <property type="entry name" value="LRR_N_plant-typ"/>
</dbReference>
<dbReference type="AlphaFoldDB" id="A0A059D7N5"/>
<evidence type="ECO:0000256" key="4">
    <source>
        <dbReference type="ARBA" id="ARBA00022475"/>
    </source>
</evidence>
<dbReference type="InterPro" id="IPR017441">
    <property type="entry name" value="Protein_kinase_ATP_BS"/>
</dbReference>
<evidence type="ECO:0000256" key="13">
    <source>
        <dbReference type="ARBA" id="ARBA00022777"/>
    </source>
</evidence>
<evidence type="ECO:0000256" key="14">
    <source>
        <dbReference type="ARBA" id="ARBA00022840"/>
    </source>
</evidence>
<evidence type="ECO:0000256" key="18">
    <source>
        <dbReference type="ARBA" id="ARBA00023180"/>
    </source>
</evidence>
<keyword evidence="6" id="KW-0597">Phosphoprotein</keyword>
<dbReference type="InterPro" id="IPR032675">
    <property type="entry name" value="LRR_dom_sf"/>
</dbReference>
<evidence type="ECO:0000256" key="15">
    <source>
        <dbReference type="ARBA" id="ARBA00022989"/>
    </source>
</evidence>
<evidence type="ECO:0000259" key="23">
    <source>
        <dbReference type="PROSITE" id="PS50011"/>
    </source>
</evidence>
<dbReference type="FunFam" id="3.80.10.10:FF:000095">
    <property type="entry name" value="LRR receptor-like serine/threonine-protein kinase GSO1"/>
    <property type="match status" value="2"/>
</dbReference>
<comment type="catalytic activity">
    <reaction evidence="19">
        <text>L-threonyl-[protein] + ATP = O-phospho-L-threonyl-[protein] + ADP + H(+)</text>
        <dbReference type="Rhea" id="RHEA:46608"/>
        <dbReference type="Rhea" id="RHEA-COMP:11060"/>
        <dbReference type="Rhea" id="RHEA-COMP:11605"/>
        <dbReference type="ChEBI" id="CHEBI:15378"/>
        <dbReference type="ChEBI" id="CHEBI:30013"/>
        <dbReference type="ChEBI" id="CHEBI:30616"/>
        <dbReference type="ChEBI" id="CHEBI:61977"/>
        <dbReference type="ChEBI" id="CHEBI:456216"/>
        <dbReference type="EC" id="2.7.11.1"/>
    </reaction>
</comment>
<dbReference type="PROSITE" id="PS00107">
    <property type="entry name" value="PROTEIN_KINASE_ATP"/>
    <property type="match status" value="1"/>
</dbReference>
<keyword evidence="7" id="KW-0433">Leucine-rich repeat</keyword>
<feature type="domain" description="Protein kinase" evidence="23">
    <location>
        <begin position="798"/>
        <end position="1088"/>
    </location>
</feature>
<dbReference type="Pfam" id="PF00560">
    <property type="entry name" value="LRR_1"/>
    <property type="match status" value="3"/>
</dbReference>
<dbReference type="GO" id="GO:0005524">
    <property type="term" value="F:ATP binding"/>
    <property type="evidence" value="ECO:0007669"/>
    <property type="project" value="UniProtKB-UniRule"/>
</dbReference>
<dbReference type="InterPro" id="IPR001611">
    <property type="entry name" value="Leu-rich_rpt"/>
</dbReference>
<protein>
    <recommendedName>
        <fullName evidence="3">non-specific serine/threonine protein kinase</fullName>
        <ecNumber evidence="3">2.7.11.1</ecNumber>
    </recommendedName>
</protein>
<keyword evidence="4" id="KW-1003">Cell membrane</keyword>
<dbReference type="InterPro" id="IPR000719">
    <property type="entry name" value="Prot_kinase_dom"/>
</dbReference>
<dbReference type="GO" id="GO:0005886">
    <property type="term" value="C:plasma membrane"/>
    <property type="evidence" value="ECO:0007669"/>
    <property type="project" value="UniProtKB-SubCell"/>
</dbReference>
<dbReference type="PANTHER" id="PTHR27008:SF610">
    <property type="entry name" value="SERINE-THREONINE_TYROSINE-PROTEIN KINASE CATALYTIC DOMAIN-CONTAINING PROTEIN"/>
    <property type="match status" value="1"/>
</dbReference>
<evidence type="ECO:0000256" key="6">
    <source>
        <dbReference type="ARBA" id="ARBA00022553"/>
    </source>
</evidence>
<sequence>MVNGSLEDWLHPYPRQDGGNGHTKKLNFVQRINVAIDVASALDYLHHQCQRPMVHCDLKPSNVLLDAEKVGHVGDFGLAKFLLNTSSNASANQMSSAGVRGTVGYAAPGSPSTEDYVRCQGSSAFVIRQGSSAFVIWQGSSAFVIQQGSSPFEPHQGSSTASHSNGRVVLEVAITEDPLGVLRSWNDTVHFCKWYGVACSLRHQRVTGLDLQSKNLSGSISPHIGNLSFLRELNLRNNNFSGEIPTQAGQLGRLLIFFVDNNSLAGEIPKNLSSCSSLTFLGLGGNQLAGRIPIELGVLSKLRLLQVSLNNLMGNIPASFGNLSSLEKLYLPLNNLRGSIPEALGDLIRIRKISLGGNWLSGSIPCAILNCTSLAELDVTVNQLQGSLPADIGFTLPNLEIFRISFNQFTGPIPPSISNATNLVDLQISINNLSGGVPSLENLHKLQRFLVSANHLGSGGPHDLSFLCSLGNATGLKWLRIDDNSFGGIMPDCLSNFSTTLTKLNRGGNPTFGEMPREIGNLVNLGSLYMHSNGLSGGVPSNIGNLRNLVVLNLRNNKLSGCQNLIELNLSDNNLSDPIPPTVVGLSSLSILLNLSRNHLTRVLPFEVGNLKLLAYLDVSSNVLCDEIPASLGKCEGLLVLKMQDNFFHDSIPQSISSLRSIEELDLSHNNLSGEIPKFLEAFNFLRILNLSYNDFEGMLPIKGIFKNTNATSVIKNDKLYGGMPKFQLPKCRFGASQTKKFVRKLQLPIFIFLGFLGVALVLASLYLYRLKRKRKESVSTSSLNVSYRTIVQATNNFSLEKSIGVGGFGFVYKGILHENGNIVAIKVLNLLHCGALKSFIDECEAFRNIRHRNLLKVLTVCSGIDYRGNDFKALVYEYMVNESLEDWLHRQDEGNGYTKKLNFVQRINVAIDVASALDYLHHQCQRPMIVGHVGDFGLAKFLLNTSSNASANQMSSAGVRGTVGYAAPEYAMGRDVSREGDVYSYGVLLLEMFIGLSPTNEMFKDNYSIRNFVAETVPGRVLEITDDILLQEREGCMSPGGPLYGHCETKDIIQESLAILYEIGLACSVVAPRERVSITEVAVQLRLIRNKLYASGLHG</sequence>
<dbReference type="Gene3D" id="3.80.10.10">
    <property type="entry name" value="Ribonuclease Inhibitor"/>
    <property type="match status" value="4"/>
</dbReference>
<comment type="similarity">
    <text evidence="2">Belongs to the protein kinase superfamily. Ser/Thr protein kinase family.</text>
</comment>
<dbReference type="InParanoid" id="A0A059D7N5"/>
<dbReference type="SUPFAM" id="SSF52058">
    <property type="entry name" value="L domain-like"/>
    <property type="match status" value="2"/>
</dbReference>
<evidence type="ECO:0000256" key="22">
    <source>
        <dbReference type="SAM" id="Phobius"/>
    </source>
</evidence>
<dbReference type="InterPro" id="IPR003591">
    <property type="entry name" value="Leu-rich_rpt_typical-subtyp"/>
</dbReference>
<keyword evidence="16 22" id="KW-0472">Membrane</keyword>
<dbReference type="PROSITE" id="PS51450">
    <property type="entry name" value="LRR"/>
    <property type="match status" value="1"/>
</dbReference>
<dbReference type="SMART" id="SM00369">
    <property type="entry name" value="LRR_TYP"/>
    <property type="match status" value="7"/>
</dbReference>
<keyword evidence="10" id="KW-0732">Signal</keyword>
<dbReference type="Pfam" id="PF07714">
    <property type="entry name" value="PK_Tyr_Ser-Thr"/>
    <property type="match status" value="1"/>
</dbReference>
<dbReference type="InterPro" id="IPR055414">
    <property type="entry name" value="LRR_R13L4/SHOC2-like"/>
</dbReference>
<proteinExistence type="inferred from homology"/>
<keyword evidence="18" id="KW-0325">Glycoprotein</keyword>
<dbReference type="Pfam" id="PF23598">
    <property type="entry name" value="LRR_14"/>
    <property type="match status" value="1"/>
</dbReference>
<name>A0A059D7N5_EUCGR</name>
<evidence type="ECO:0000256" key="3">
    <source>
        <dbReference type="ARBA" id="ARBA00012513"/>
    </source>
</evidence>
<evidence type="ECO:0000256" key="8">
    <source>
        <dbReference type="ARBA" id="ARBA00022679"/>
    </source>
</evidence>
<dbReference type="InterPro" id="IPR008271">
    <property type="entry name" value="Ser/Thr_kinase_AS"/>
</dbReference>
<evidence type="ECO:0000256" key="11">
    <source>
        <dbReference type="ARBA" id="ARBA00022737"/>
    </source>
</evidence>
<dbReference type="EMBL" id="KK198754">
    <property type="protein sequence ID" value="KCW86245.1"/>
    <property type="molecule type" value="Genomic_DNA"/>
</dbReference>
<dbReference type="Gramene" id="KCW86245">
    <property type="protein sequence ID" value="KCW86245"/>
    <property type="gene ID" value="EUGRSUZ_B02933"/>
</dbReference>
<evidence type="ECO:0000256" key="17">
    <source>
        <dbReference type="ARBA" id="ARBA00023170"/>
    </source>
</evidence>
<evidence type="ECO:0000256" key="9">
    <source>
        <dbReference type="ARBA" id="ARBA00022692"/>
    </source>
</evidence>
<comment type="subcellular location">
    <subcellularLocation>
        <location evidence="1">Cell membrane</location>
        <topology evidence="1">Single-pass membrane protein</topology>
    </subcellularLocation>
</comment>
<dbReference type="EC" id="2.7.11.1" evidence="3"/>
<dbReference type="PROSITE" id="PS00108">
    <property type="entry name" value="PROTEIN_KINASE_ST"/>
    <property type="match status" value="1"/>
</dbReference>
<dbReference type="Pfam" id="PF08263">
    <property type="entry name" value="LRRNT_2"/>
    <property type="match status" value="1"/>
</dbReference>
<evidence type="ECO:0000256" key="1">
    <source>
        <dbReference type="ARBA" id="ARBA00004162"/>
    </source>
</evidence>
<keyword evidence="5" id="KW-0723">Serine/threonine-protein kinase</keyword>
<dbReference type="InterPro" id="IPR001245">
    <property type="entry name" value="Ser-Thr/Tyr_kinase_cat_dom"/>
</dbReference>
<organism evidence="24">
    <name type="scientific">Eucalyptus grandis</name>
    <name type="common">Flooded gum</name>
    <dbReference type="NCBI Taxonomy" id="71139"/>
    <lineage>
        <taxon>Eukaryota</taxon>
        <taxon>Viridiplantae</taxon>
        <taxon>Streptophyta</taxon>
        <taxon>Embryophyta</taxon>
        <taxon>Tracheophyta</taxon>
        <taxon>Spermatophyta</taxon>
        <taxon>Magnoliopsida</taxon>
        <taxon>eudicotyledons</taxon>
        <taxon>Gunneridae</taxon>
        <taxon>Pentapetalae</taxon>
        <taxon>rosids</taxon>
        <taxon>malvids</taxon>
        <taxon>Myrtales</taxon>
        <taxon>Myrtaceae</taxon>
        <taxon>Myrtoideae</taxon>
        <taxon>Eucalypteae</taxon>
        <taxon>Eucalyptus</taxon>
    </lineage>
</organism>
<dbReference type="InterPro" id="IPR011009">
    <property type="entry name" value="Kinase-like_dom_sf"/>
</dbReference>
<dbReference type="PANTHER" id="PTHR27008">
    <property type="entry name" value="OS04G0122200 PROTEIN"/>
    <property type="match status" value="1"/>
</dbReference>
<keyword evidence="12 21" id="KW-0547">Nucleotide-binding</keyword>
<accession>A0A059D7N5</accession>
<dbReference type="eggNOG" id="ENOG502QPYS">
    <property type="taxonomic scope" value="Eukaryota"/>
</dbReference>
<dbReference type="SUPFAM" id="SSF56112">
    <property type="entry name" value="Protein kinase-like (PK-like)"/>
    <property type="match status" value="2"/>
</dbReference>
<evidence type="ECO:0000256" key="21">
    <source>
        <dbReference type="PROSITE-ProRule" id="PRU10141"/>
    </source>
</evidence>
<dbReference type="FunFam" id="3.30.200.20:FF:000432">
    <property type="entry name" value="LRR receptor-like serine/threonine-protein kinase EFR"/>
    <property type="match status" value="1"/>
</dbReference>